<keyword evidence="6" id="KW-1185">Reference proteome</keyword>
<comment type="caution">
    <text evidence="5">The sequence shown here is derived from an EMBL/GenBank/DDBJ whole genome shotgun (WGS) entry which is preliminary data.</text>
</comment>
<evidence type="ECO:0000313" key="6">
    <source>
        <dbReference type="Proteomes" id="UP001500307"/>
    </source>
</evidence>
<feature type="domain" description="Alpha/beta hydrolase fold-3" evidence="4">
    <location>
        <begin position="28"/>
        <end position="234"/>
    </location>
</feature>
<accession>A0ABP8S7C0</accession>
<dbReference type="InterPro" id="IPR033140">
    <property type="entry name" value="Lipase_GDXG_put_SER_AS"/>
</dbReference>
<dbReference type="PANTHER" id="PTHR48081:SF8">
    <property type="entry name" value="ALPHA_BETA HYDROLASE FOLD-3 DOMAIN-CONTAINING PROTEIN-RELATED"/>
    <property type="match status" value="1"/>
</dbReference>
<dbReference type="PROSITE" id="PS01174">
    <property type="entry name" value="LIPASE_GDXG_SER"/>
    <property type="match status" value="1"/>
</dbReference>
<proteinExistence type="inferred from homology"/>
<dbReference type="InterPro" id="IPR029058">
    <property type="entry name" value="AB_hydrolase_fold"/>
</dbReference>
<protein>
    <submittedName>
        <fullName evidence="5">Alpha/beta hydrolase</fullName>
    </submittedName>
</protein>
<evidence type="ECO:0000256" key="1">
    <source>
        <dbReference type="ARBA" id="ARBA00010515"/>
    </source>
</evidence>
<reference evidence="6" key="1">
    <citation type="journal article" date="2019" name="Int. J. Syst. Evol. Microbiol.">
        <title>The Global Catalogue of Microorganisms (GCM) 10K type strain sequencing project: providing services to taxonomists for standard genome sequencing and annotation.</title>
        <authorList>
            <consortium name="The Broad Institute Genomics Platform"/>
            <consortium name="The Broad Institute Genome Sequencing Center for Infectious Disease"/>
            <person name="Wu L."/>
            <person name="Ma J."/>
        </authorList>
    </citation>
    <scope>NUCLEOTIDE SEQUENCE [LARGE SCALE GENOMIC DNA]</scope>
    <source>
        <strain evidence="6">JCM 3175</strain>
    </source>
</reference>
<dbReference type="Gene3D" id="3.40.50.1820">
    <property type="entry name" value="alpha/beta hydrolase"/>
    <property type="match status" value="1"/>
</dbReference>
<feature type="active site" evidence="3">
    <location>
        <position position="107"/>
    </location>
</feature>
<evidence type="ECO:0000313" key="5">
    <source>
        <dbReference type="EMBL" id="GAA4563768.1"/>
    </source>
</evidence>
<organism evidence="5 6">
    <name type="scientific">Micromonospora coerulea</name>
    <dbReference type="NCBI Taxonomy" id="47856"/>
    <lineage>
        <taxon>Bacteria</taxon>
        <taxon>Bacillati</taxon>
        <taxon>Actinomycetota</taxon>
        <taxon>Actinomycetes</taxon>
        <taxon>Micromonosporales</taxon>
        <taxon>Micromonosporaceae</taxon>
        <taxon>Micromonospora</taxon>
    </lineage>
</organism>
<dbReference type="GO" id="GO:0016787">
    <property type="term" value="F:hydrolase activity"/>
    <property type="evidence" value="ECO:0007669"/>
    <property type="project" value="UniProtKB-KW"/>
</dbReference>
<dbReference type="PROSITE" id="PS01173">
    <property type="entry name" value="LIPASE_GDXG_HIS"/>
    <property type="match status" value="1"/>
</dbReference>
<dbReference type="InterPro" id="IPR050300">
    <property type="entry name" value="GDXG_lipolytic_enzyme"/>
</dbReference>
<dbReference type="EMBL" id="BAABGU010000003">
    <property type="protein sequence ID" value="GAA4563768.1"/>
    <property type="molecule type" value="Genomic_DNA"/>
</dbReference>
<sequence length="268" mass="28862">MVRDLTLPGPEELSVRLYRPTLEPRPLVVYLHGGGFVTGDLDSHDRICRRLAEVVNVAVLAVHYRRAPEHPAPAAVEDVVRVVGWAAEHLQDLGGDSEMRIALAGDSAGAALAVLAAVRLRDGDGPPVSALLLVCPNADMTLSMPSVQEQGHGWGLDAEDLAWLVEQWVPNPRQRADPAVSPLYAPLHGLPPTVLATAEHDPLRDEGDALAARMAQAGIYVRHLRHTGLVHGFLSLDHVSPAAAVVGDNLFREFGALIWQRREGQPGV</sequence>
<dbReference type="PANTHER" id="PTHR48081">
    <property type="entry name" value="AB HYDROLASE SUPERFAMILY PROTEIN C4A8.06C"/>
    <property type="match status" value="1"/>
</dbReference>
<dbReference type="Proteomes" id="UP001500307">
    <property type="component" value="Unassembled WGS sequence"/>
</dbReference>
<comment type="similarity">
    <text evidence="1">Belongs to the 'GDXG' lipolytic enzyme family.</text>
</comment>
<dbReference type="InterPro" id="IPR002168">
    <property type="entry name" value="Lipase_GDXG_HIS_AS"/>
</dbReference>
<evidence type="ECO:0000256" key="3">
    <source>
        <dbReference type="PROSITE-ProRule" id="PRU10038"/>
    </source>
</evidence>
<keyword evidence="2 5" id="KW-0378">Hydrolase</keyword>
<gene>
    <name evidence="5" type="ORF">GCM10023176_08380</name>
</gene>
<evidence type="ECO:0000259" key="4">
    <source>
        <dbReference type="Pfam" id="PF07859"/>
    </source>
</evidence>
<dbReference type="InterPro" id="IPR013094">
    <property type="entry name" value="AB_hydrolase_3"/>
</dbReference>
<dbReference type="Pfam" id="PF07859">
    <property type="entry name" value="Abhydrolase_3"/>
    <property type="match status" value="1"/>
</dbReference>
<name>A0ABP8S7C0_9ACTN</name>
<dbReference type="SUPFAM" id="SSF53474">
    <property type="entry name" value="alpha/beta-Hydrolases"/>
    <property type="match status" value="1"/>
</dbReference>
<evidence type="ECO:0000256" key="2">
    <source>
        <dbReference type="ARBA" id="ARBA00022801"/>
    </source>
</evidence>